<dbReference type="InterPro" id="IPR040435">
    <property type="entry name" value="Put_GPCR_Chromadorea"/>
</dbReference>
<evidence type="ECO:0000256" key="8">
    <source>
        <dbReference type="SAM" id="MobiDB-lite"/>
    </source>
</evidence>
<dbReference type="PROSITE" id="PS50262">
    <property type="entry name" value="G_PROTEIN_RECEP_F1_2"/>
    <property type="match status" value="1"/>
</dbReference>
<dbReference type="PANTHER" id="PTHR37441:SF7">
    <property type="entry name" value="G-PROTEIN COUPLED RECEPTORS FAMILY 1 PROFILE DOMAIN-CONTAINING PROTEIN"/>
    <property type="match status" value="1"/>
</dbReference>
<dbReference type="Gene3D" id="1.20.1070.10">
    <property type="entry name" value="Rhodopsin 7-helix transmembrane proteins"/>
    <property type="match status" value="1"/>
</dbReference>
<feature type="transmembrane region" description="Helical" evidence="9">
    <location>
        <begin position="297"/>
        <end position="315"/>
    </location>
</feature>
<feature type="transmembrane region" description="Helical" evidence="9">
    <location>
        <begin position="74"/>
        <end position="100"/>
    </location>
</feature>
<dbReference type="CDD" id="cd00637">
    <property type="entry name" value="7tm_classA_rhodopsin-like"/>
    <property type="match status" value="1"/>
</dbReference>
<gene>
    <name evidence="11" type="ORF">QR680_004661</name>
</gene>
<feature type="compositionally biased region" description="Polar residues" evidence="8">
    <location>
        <begin position="365"/>
        <end position="374"/>
    </location>
</feature>
<dbReference type="FunFam" id="1.20.1070.10:FF:000478">
    <property type="entry name" value="DihydroCaffeic Acid Receptor"/>
    <property type="match status" value="1"/>
</dbReference>
<keyword evidence="5" id="KW-0297">G-protein coupled receptor</keyword>
<evidence type="ECO:0000256" key="2">
    <source>
        <dbReference type="ARBA" id="ARBA00022475"/>
    </source>
</evidence>
<name>A0AA39HPE2_9BILA</name>
<organism evidence="11 12">
    <name type="scientific">Steinernema hermaphroditum</name>
    <dbReference type="NCBI Taxonomy" id="289476"/>
    <lineage>
        <taxon>Eukaryota</taxon>
        <taxon>Metazoa</taxon>
        <taxon>Ecdysozoa</taxon>
        <taxon>Nematoda</taxon>
        <taxon>Chromadorea</taxon>
        <taxon>Rhabditida</taxon>
        <taxon>Tylenchina</taxon>
        <taxon>Panagrolaimomorpha</taxon>
        <taxon>Strongyloidoidea</taxon>
        <taxon>Steinernematidae</taxon>
        <taxon>Steinernema</taxon>
    </lineage>
</organism>
<evidence type="ECO:0000313" key="11">
    <source>
        <dbReference type="EMBL" id="KAK0409630.1"/>
    </source>
</evidence>
<feature type="transmembrane region" description="Helical" evidence="9">
    <location>
        <begin position="254"/>
        <end position="277"/>
    </location>
</feature>
<evidence type="ECO:0000256" key="1">
    <source>
        <dbReference type="ARBA" id="ARBA00004651"/>
    </source>
</evidence>
<comment type="subcellular location">
    <subcellularLocation>
        <location evidence="1">Cell membrane</location>
        <topology evidence="1">Multi-pass membrane protein</topology>
    </subcellularLocation>
</comment>
<reference evidence="11" key="1">
    <citation type="submission" date="2023-06" db="EMBL/GenBank/DDBJ databases">
        <title>Genomic analysis of the entomopathogenic nematode Steinernema hermaphroditum.</title>
        <authorList>
            <person name="Schwarz E.M."/>
            <person name="Heppert J.K."/>
            <person name="Baniya A."/>
            <person name="Schwartz H.T."/>
            <person name="Tan C.-H."/>
            <person name="Antoshechkin I."/>
            <person name="Sternberg P.W."/>
            <person name="Goodrich-Blair H."/>
            <person name="Dillman A.R."/>
        </authorList>
    </citation>
    <scope>NUCLEOTIDE SEQUENCE</scope>
    <source>
        <strain evidence="11">PS9179</strain>
        <tissue evidence="11">Whole animal</tissue>
    </source>
</reference>
<keyword evidence="7" id="KW-0807">Transducer</keyword>
<proteinExistence type="predicted"/>
<keyword evidence="3 9" id="KW-0812">Transmembrane</keyword>
<dbReference type="InterPro" id="IPR017452">
    <property type="entry name" value="GPCR_Rhodpsn_7TM"/>
</dbReference>
<evidence type="ECO:0000256" key="4">
    <source>
        <dbReference type="ARBA" id="ARBA00022989"/>
    </source>
</evidence>
<accession>A0AA39HPE2</accession>
<feature type="transmembrane region" description="Helical" evidence="9">
    <location>
        <begin position="155"/>
        <end position="179"/>
    </location>
</feature>
<feature type="transmembrane region" description="Helical" evidence="9">
    <location>
        <begin position="38"/>
        <end position="62"/>
    </location>
</feature>
<evidence type="ECO:0000259" key="10">
    <source>
        <dbReference type="PROSITE" id="PS50262"/>
    </source>
</evidence>
<dbReference type="SUPFAM" id="SSF81321">
    <property type="entry name" value="Family A G protein-coupled receptor-like"/>
    <property type="match status" value="1"/>
</dbReference>
<sequence>MSSTTMRTTCFFNLTADERIDIFMKKRALRLDWVFKTFLGWVAIPFASIALTLTVIYVIVVFNAIKQRRVSRKCYILLLNRAIGDVLACICALILAGYVLLSTEPARDVVSVMEMFFIASFWSAMVSYVALSVLKLYAVAKPFDYLTIFTMKRCVCLIIFSWVVFLFMVAYALSVTALVKVPFLNEWSGCKMETCLRTMYQSRNILTIVVYFFTIISFFITVFLIRRAQRFVDSFHREHRDRIPRRARFPLWKLALNVGTFGFLYIFYVLWGIVLLVNTDQCFWQRNVAEMFRVLGLIRLTLLIRIIIDPIISFITDVQIRRGALELFHIDLDSRNKIFQKFASEENSSSANVDGKTNGAETPKRNMQSVKTVS</sequence>
<protein>
    <recommendedName>
        <fullName evidence="10">G-protein coupled receptors family 1 profile domain-containing protein</fullName>
    </recommendedName>
</protein>
<keyword evidence="4 9" id="KW-1133">Transmembrane helix</keyword>
<dbReference type="GO" id="GO:0004930">
    <property type="term" value="F:G protein-coupled receptor activity"/>
    <property type="evidence" value="ECO:0007669"/>
    <property type="project" value="UniProtKB-KW"/>
</dbReference>
<feature type="region of interest" description="Disordered" evidence="8">
    <location>
        <begin position="346"/>
        <end position="374"/>
    </location>
</feature>
<dbReference type="AlphaFoldDB" id="A0AA39HPE2"/>
<evidence type="ECO:0000256" key="9">
    <source>
        <dbReference type="SAM" id="Phobius"/>
    </source>
</evidence>
<feature type="domain" description="G-protein coupled receptors family 1 profile" evidence="10">
    <location>
        <begin position="56"/>
        <end position="313"/>
    </location>
</feature>
<keyword evidence="5" id="KW-0675">Receptor</keyword>
<comment type="caution">
    <text evidence="11">The sequence shown here is derived from an EMBL/GenBank/DDBJ whole genome shotgun (WGS) entry which is preliminary data.</text>
</comment>
<keyword evidence="12" id="KW-1185">Reference proteome</keyword>
<dbReference type="Proteomes" id="UP001175271">
    <property type="component" value="Unassembled WGS sequence"/>
</dbReference>
<keyword evidence="2" id="KW-1003">Cell membrane</keyword>
<dbReference type="PANTHER" id="PTHR37441">
    <property type="entry name" value="PROTEIN CBG16518"/>
    <property type="match status" value="1"/>
</dbReference>
<feature type="transmembrane region" description="Helical" evidence="9">
    <location>
        <begin position="205"/>
        <end position="225"/>
    </location>
</feature>
<evidence type="ECO:0000313" key="12">
    <source>
        <dbReference type="Proteomes" id="UP001175271"/>
    </source>
</evidence>
<evidence type="ECO:0000256" key="7">
    <source>
        <dbReference type="ARBA" id="ARBA00023224"/>
    </source>
</evidence>
<evidence type="ECO:0000256" key="5">
    <source>
        <dbReference type="ARBA" id="ARBA00023040"/>
    </source>
</evidence>
<evidence type="ECO:0000256" key="6">
    <source>
        <dbReference type="ARBA" id="ARBA00023136"/>
    </source>
</evidence>
<dbReference type="InterPro" id="IPR000276">
    <property type="entry name" value="GPCR_Rhodpsn"/>
</dbReference>
<dbReference type="GO" id="GO:0005886">
    <property type="term" value="C:plasma membrane"/>
    <property type="evidence" value="ECO:0007669"/>
    <property type="project" value="UniProtKB-SubCell"/>
</dbReference>
<feature type="transmembrane region" description="Helical" evidence="9">
    <location>
        <begin position="112"/>
        <end position="134"/>
    </location>
</feature>
<keyword evidence="6 9" id="KW-0472">Membrane</keyword>
<dbReference type="Pfam" id="PF00001">
    <property type="entry name" value="7tm_1"/>
    <property type="match status" value="1"/>
</dbReference>
<evidence type="ECO:0000256" key="3">
    <source>
        <dbReference type="ARBA" id="ARBA00022692"/>
    </source>
</evidence>
<dbReference type="EMBL" id="JAUCMV010000003">
    <property type="protein sequence ID" value="KAK0409630.1"/>
    <property type="molecule type" value="Genomic_DNA"/>
</dbReference>